<gene>
    <name evidence="3" type="ORF">GGI25_004343</name>
</gene>
<organism evidence="3 4">
    <name type="scientific">Coemansia spiralis</name>
    <dbReference type="NCBI Taxonomy" id="417178"/>
    <lineage>
        <taxon>Eukaryota</taxon>
        <taxon>Fungi</taxon>
        <taxon>Fungi incertae sedis</taxon>
        <taxon>Zoopagomycota</taxon>
        <taxon>Kickxellomycotina</taxon>
        <taxon>Kickxellomycetes</taxon>
        <taxon>Kickxellales</taxon>
        <taxon>Kickxellaceae</taxon>
        <taxon>Coemansia</taxon>
    </lineage>
</organism>
<feature type="compositionally biased region" description="Basic and acidic residues" evidence="1">
    <location>
        <begin position="154"/>
        <end position="165"/>
    </location>
</feature>
<name>A0A9W8KX93_9FUNG</name>
<sequence>MPDGPRVRAERERQAQETRKLQLLATLGIGAALMAGIMFGHRRALRQATADHSANWPLRALGFGTLYAVTFVGMSATAGAYFLETKGISNINGFSQQMQSKAQSVLGSMWMRRKMQIDEDKDREEVERIDQLVSEPDERTGEKKIRFSRVKRLLGDDEGGGKEEEVVGSGPKSVSFGARMRAAAGFGKKKSQDGQNSQD</sequence>
<dbReference type="EMBL" id="JANBTW010000057">
    <property type="protein sequence ID" value="KAJ2674403.1"/>
    <property type="molecule type" value="Genomic_DNA"/>
</dbReference>
<accession>A0A9W8KX93</accession>
<dbReference type="InterPro" id="IPR009792">
    <property type="entry name" value="TMEM242"/>
</dbReference>
<keyword evidence="2" id="KW-0472">Membrane</keyword>
<evidence type="ECO:0000313" key="4">
    <source>
        <dbReference type="Proteomes" id="UP001151518"/>
    </source>
</evidence>
<dbReference type="AlphaFoldDB" id="A0A9W8KX93"/>
<evidence type="ECO:0000313" key="3">
    <source>
        <dbReference type="EMBL" id="KAJ2674403.1"/>
    </source>
</evidence>
<feature type="compositionally biased region" description="Low complexity" evidence="1">
    <location>
        <begin position="176"/>
        <end position="186"/>
    </location>
</feature>
<evidence type="ECO:0000256" key="2">
    <source>
        <dbReference type="SAM" id="Phobius"/>
    </source>
</evidence>
<evidence type="ECO:0000256" key="1">
    <source>
        <dbReference type="SAM" id="MobiDB-lite"/>
    </source>
</evidence>
<feature type="transmembrane region" description="Helical" evidence="2">
    <location>
        <begin position="60"/>
        <end position="83"/>
    </location>
</feature>
<comment type="caution">
    <text evidence="3">The sequence shown here is derived from an EMBL/GenBank/DDBJ whole genome shotgun (WGS) entry which is preliminary data.</text>
</comment>
<feature type="transmembrane region" description="Helical" evidence="2">
    <location>
        <begin position="21"/>
        <end position="40"/>
    </location>
</feature>
<proteinExistence type="predicted"/>
<dbReference type="OrthoDB" id="5548592at2759"/>
<keyword evidence="2" id="KW-0812">Transmembrane</keyword>
<dbReference type="Proteomes" id="UP001151518">
    <property type="component" value="Unassembled WGS sequence"/>
</dbReference>
<protein>
    <submittedName>
        <fullName evidence="3">Uncharacterized protein</fullName>
    </submittedName>
</protein>
<feature type="region of interest" description="Disordered" evidence="1">
    <location>
        <begin position="154"/>
        <end position="199"/>
    </location>
</feature>
<keyword evidence="2" id="KW-1133">Transmembrane helix</keyword>
<reference evidence="3" key="1">
    <citation type="submission" date="2022-07" db="EMBL/GenBank/DDBJ databases">
        <title>Phylogenomic reconstructions and comparative analyses of Kickxellomycotina fungi.</title>
        <authorList>
            <person name="Reynolds N.K."/>
            <person name="Stajich J.E."/>
            <person name="Barry K."/>
            <person name="Grigoriev I.V."/>
            <person name="Crous P."/>
            <person name="Smith M.E."/>
        </authorList>
    </citation>
    <scope>NUCLEOTIDE SEQUENCE</scope>
    <source>
        <strain evidence="3">NRRL 3115</strain>
    </source>
</reference>
<dbReference type="Pfam" id="PF07096">
    <property type="entry name" value="DUF1358"/>
    <property type="match status" value="1"/>
</dbReference>